<dbReference type="SUPFAM" id="SSF52172">
    <property type="entry name" value="CheY-like"/>
    <property type="match status" value="1"/>
</dbReference>
<proteinExistence type="predicted"/>
<comment type="caution">
    <text evidence="1">Lacks conserved residue(s) required for the propagation of feature annotation.</text>
</comment>
<dbReference type="GO" id="GO:0000160">
    <property type="term" value="P:phosphorelay signal transduction system"/>
    <property type="evidence" value="ECO:0007669"/>
    <property type="project" value="InterPro"/>
</dbReference>
<dbReference type="AlphaFoldDB" id="A0A942ICV9"/>
<evidence type="ECO:0000313" key="4">
    <source>
        <dbReference type="Proteomes" id="UP000678281"/>
    </source>
</evidence>
<dbReference type="Proteomes" id="UP000678281">
    <property type="component" value="Unassembled WGS sequence"/>
</dbReference>
<evidence type="ECO:0000259" key="2">
    <source>
        <dbReference type="PROSITE" id="PS50110"/>
    </source>
</evidence>
<accession>A0A942ICV9</accession>
<comment type="caution">
    <text evidence="3">The sequence shown here is derived from an EMBL/GenBank/DDBJ whole genome shotgun (WGS) entry which is preliminary data.</text>
</comment>
<dbReference type="EMBL" id="JAGXTP010000001">
    <property type="protein sequence ID" value="MBS3848064.1"/>
    <property type="molecule type" value="Genomic_DNA"/>
</dbReference>
<protein>
    <recommendedName>
        <fullName evidence="2">Response regulatory domain-containing protein</fullName>
    </recommendedName>
</protein>
<dbReference type="InterPro" id="IPR011006">
    <property type="entry name" value="CheY-like_superfamily"/>
</dbReference>
<reference evidence="3" key="1">
    <citation type="submission" date="2021-04" db="EMBL/GenBank/DDBJ databases">
        <title>Devosia litorisediminis sp. nov., isolated from a sand dune.</title>
        <authorList>
            <person name="Park S."/>
            <person name="Yoon J.-H."/>
        </authorList>
    </citation>
    <scope>NUCLEOTIDE SEQUENCE</scope>
    <source>
        <strain evidence="3">BSSL-BM10</strain>
    </source>
</reference>
<keyword evidence="4" id="KW-1185">Reference proteome</keyword>
<feature type="domain" description="Response regulatory" evidence="2">
    <location>
        <begin position="1"/>
        <end position="60"/>
    </location>
</feature>
<evidence type="ECO:0000313" key="3">
    <source>
        <dbReference type="EMBL" id="MBS3848064.1"/>
    </source>
</evidence>
<sequence length="62" mass="7092">MNGRQIADAARESRPELRVLFVTGYAEKAVLNHGHLETGMQILTKPFQMDQLGRKVRELIEQ</sequence>
<gene>
    <name evidence="3" type="ORF">KD146_05065</name>
</gene>
<dbReference type="PROSITE" id="PS50110">
    <property type="entry name" value="RESPONSE_REGULATORY"/>
    <property type="match status" value="1"/>
</dbReference>
<organism evidence="3 4">
    <name type="scientific">Devosia litorisediminis</name>
    <dbReference type="NCBI Taxonomy" id="2829817"/>
    <lineage>
        <taxon>Bacteria</taxon>
        <taxon>Pseudomonadati</taxon>
        <taxon>Pseudomonadota</taxon>
        <taxon>Alphaproteobacteria</taxon>
        <taxon>Hyphomicrobiales</taxon>
        <taxon>Devosiaceae</taxon>
        <taxon>Devosia</taxon>
    </lineage>
</organism>
<evidence type="ECO:0000256" key="1">
    <source>
        <dbReference type="PROSITE-ProRule" id="PRU00169"/>
    </source>
</evidence>
<name>A0A942ICV9_9HYPH</name>
<dbReference type="InterPro" id="IPR001789">
    <property type="entry name" value="Sig_transdc_resp-reg_receiver"/>
</dbReference>
<dbReference type="Gene3D" id="3.40.50.2300">
    <property type="match status" value="1"/>
</dbReference>